<dbReference type="KEGG" id="mpt:Mpe_B0465"/>
<dbReference type="EMBL" id="CP000556">
    <property type="protein sequence ID" value="ABM97238.1"/>
    <property type="molecule type" value="Genomic_DNA"/>
</dbReference>
<dbReference type="Proteomes" id="UP000000366">
    <property type="component" value="Plasmid RPME01"/>
</dbReference>
<dbReference type="Gene3D" id="3.40.50.300">
    <property type="entry name" value="P-loop containing nucleotide triphosphate hydrolases"/>
    <property type="match status" value="1"/>
</dbReference>
<dbReference type="PANTHER" id="PTHR42798:SF7">
    <property type="entry name" value="ALPHA-D-RIBOSE 1-METHYLPHOSPHONATE 5-TRIPHOSPHATE SYNTHASE SUBUNIT PHNL"/>
    <property type="match status" value="1"/>
</dbReference>
<evidence type="ECO:0000313" key="8">
    <source>
        <dbReference type="Proteomes" id="UP000000366"/>
    </source>
</evidence>
<dbReference type="PROSITE" id="PS00211">
    <property type="entry name" value="ABC_TRANSPORTER_1"/>
    <property type="match status" value="1"/>
</dbReference>
<evidence type="ECO:0000256" key="2">
    <source>
        <dbReference type="ARBA" id="ARBA00022475"/>
    </source>
</evidence>
<evidence type="ECO:0000259" key="5">
    <source>
        <dbReference type="PROSITE" id="PS50893"/>
    </source>
</evidence>
<dbReference type="GO" id="GO:0016887">
    <property type="term" value="F:ATP hydrolysis activity"/>
    <property type="evidence" value="ECO:0007669"/>
    <property type="project" value="InterPro"/>
</dbReference>
<dbReference type="SUPFAM" id="SSF52540">
    <property type="entry name" value="P-loop containing nucleoside triphosphate hydrolases"/>
    <property type="match status" value="1"/>
</dbReference>
<evidence type="ECO:0000256" key="3">
    <source>
        <dbReference type="ARBA" id="ARBA00022741"/>
    </source>
</evidence>
<dbReference type="InterPro" id="IPR017871">
    <property type="entry name" value="ABC_transporter-like_CS"/>
</dbReference>
<dbReference type="EMBL" id="CP000556">
    <property type="protein sequence ID" value="ABM97204.1"/>
    <property type="molecule type" value="Genomic_DNA"/>
</dbReference>
<dbReference type="InterPro" id="IPR027417">
    <property type="entry name" value="P-loop_NTPase"/>
</dbReference>
<dbReference type="PROSITE" id="PS50893">
    <property type="entry name" value="ABC_TRANSPORTER_2"/>
    <property type="match status" value="1"/>
</dbReference>
<organism evidence="6 8">
    <name type="scientific">Methylibium petroleiphilum (strain ATCC BAA-1232 / LMG 22953 / PM1)</name>
    <dbReference type="NCBI Taxonomy" id="420662"/>
    <lineage>
        <taxon>Bacteria</taxon>
        <taxon>Pseudomonadati</taxon>
        <taxon>Pseudomonadota</taxon>
        <taxon>Betaproteobacteria</taxon>
        <taxon>Burkholderiales</taxon>
        <taxon>Sphaerotilaceae</taxon>
        <taxon>Methylibium</taxon>
    </lineage>
</organism>
<name>A2SNR5_METPP</name>
<keyword evidence="8" id="KW-1185">Reference proteome</keyword>
<gene>
    <name evidence="6" type="primary">htxK</name>
    <name evidence="6" type="ordered locus">Mpe_B0429</name>
    <name evidence="7" type="ordered locus">Mpe_B0465</name>
</gene>
<reference evidence="6" key="2">
    <citation type="submission" date="2007-01" db="EMBL/GenBank/DDBJ databases">
        <authorList>
            <person name="Copeland A."/>
            <person name="Lucas S."/>
            <person name="Lapidus A."/>
            <person name="Barry K."/>
            <person name="Detter J.C."/>
            <person name="Glavina del Rio T."/>
            <person name="Hammon N."/>
            <person name="Dalin E."/>
            <person name="Tice H."/>
            <person name="Pitluck S."/>
            <person name="Chain P."/>
            <person name="Malfatti S."/>
            <person name="Shin M."/>
            <person name="Vergez L."/>
            <person name="Schmutz J."/>
            <person name="Larimer F."/>
            <person name="Land M."/>
            <person name="Hauser L."/>
            <person name="Richardson P."/>
        </authorList>
    </citation>
    <scope>NUCLEOTIDE SEQUENCE</scope>
    <source>
        <strain evidence="6">PM1</strain>
        <plasmid evidence="6">RPME01</plasmid>
    </source>
</reference>
<keyword evidence="2" id="KW-0472">Membrane</keyword>
<evidence type="ECO:0000313" key="7">
    <source>
        <dbReference type="EMBL" id="ABM97238.1"/>
    </source>
</evidence>
<dbReference type="GO" id="GO:0005524">
    <property type="term" value="F:ATP binding"/>
    <property type="evidence" value="ECO:0007669"/>
    <property type="project" value="UniProtKB-KW"/>
</dbReference>
<dbReference type="InterPro" id="IPR012701">
    <property type="entry name" value="CP_lyase_PhnL"/>
</dbReference>
<dbReference type="Pfam" id="PF00005">
    <property type="entry name" value="ABC_tran"/>
    <property type="match status" value="1"/>
</dbReference>
<accession>A2SNR5</accession>
<keyword evidence="2" id="KW-1003">Cell membrane</keyword>
<dbReference type="KEGG" id="mpt:Mpe_B0429"/>
<dbReference type="SMART" id="SM00382">
    <property type="entry name" value="AAA"/>
    <property type="match status" value="1"/>
</dbReference>
<evidence type="ECO:0000256" key="4">
    <source>
        <dbReference type="ARBA" id="ARBA00022840"/>
    </source>
</evidence>
<evidence type="ECO:0000256" key="1">
    <source>
        <dbReference type="ARBA" id="ARBA00005417"/>
    </source>
</evidence>
<protein>
    <submittedName>
        <fullName evidence="6">ABC type ATPase</fullName>
    </submittedName>
</protein>
<dbReference type="InterPro" id="IPR003439">
    <property type="entry name" value="ABC_transporter-like_ATP-bd"/>
</dbReference>
<keyword evidence="3" id="KW-0547">Nucleotide-binding</keyword>
<evidence type="ECO:0000313" key="6">
    <source>
        <dbReference type="EMBL" id="ABM97204.1"/>
    </source>
</evidence>
<dbReference type="NCBIfam" id="TIGR02324">
    <property type="entry name" value="CP_lyasePhnL"/>
    <property type="match status" value="1"/>
</dbReference>
<dbReference type="PANTHER" id="PTHR42798">
    <property type="entry name" value="LIPOPROTEIN-RELEASING SYSTEM ATP-BINDING PROTEIN LOLD"/>
    <property type="match status" value="1"/>
</dbReference>
<reference evidence="6 8" key="1">
    <citation type="journal article" date="2007" name="J. Bacteriol.">
        <title>Whole-genome analysis of the methyl tert-butyl ether-degrading beta-proteobacterium Methylibium petroleiphilum PM1.</title>
        <authorList>
            <person name="Kane S.R."/>
            <person name="Chakicherla A.Y."/>
            <person name="Chain P.S.G."/>
            <person name="Schmidt R."/>
            <person name="Shin M.W."/>
            <person name="Legler T.C."/>
            <person name="Scow K.M."/>
            <person name="Larimer F.W."/>
            <person name="Lucas S.M."/>
            <person name="Richardson P.M."/>
            <person name="Hristova K.R."/>
        </authorList>
    </citation>
    <scope>NUCLEOTIDE SEQUENCE [LARGE SCALE GENOMIC DNA]</scope>
    <source>
        <strain evidence="8">ATCC BAA-1232 / LMG 22953 / PM1</strain>
        <plasmid evidence="6">PM1</plasmid>
        <plasmid evidence="6 8">RPME01</plasmid>
    </source>
</reference>
<feature type="domain" description="ABC transporter" evidence="5">
    <location>
        <begin position="6"/>
        <end position="246"/>
    </location>
</feature>
<dbReference type="InterPro" id="IPR003593">
    <property type="entry name" value="AAA+_ATPase"/>
</dbReference>
<dbReference type="HOGENOM" id="CLU_000604_1_22_4"/>
<dbReference type="AlphaFoldDB" id="A2SNR5"/>
<comment type="similarity">
    <text evidence="1">Belongs to the ABC transporter superfamily.</text>
</comment>
<sequence length="247" mass="26750">MTPWILKADKLDKHFFLHEQARRIPSTFQVDLELHPGQLLAITGPSGAGKSSLLKCVWRTYLPTGGHLWLREADGALTDLATASEQHMLALRRTELGSVTQFLHCLPRKSALDVVAQPLVDAGVPLAQARERAAELLRRLNVPSHLWAVAPATFSGGEQQRINLARGLIRPVRLLLLDEPTASLDQVSRDCAIALLRELKAAGTAMLAIFHDPALVSALADGEVRVLPHPSLPGGSASADQPHRQAA</sequence>
<proteinExistence type="inferred from homology"/>
<geneLocation type="plasmid" evidence="6 8">
    <name>RPME01</name>
</geneLocation>
<keyword evidence="4" id="KW-0067">ATP-binding</keyword>
<keyword evidence="6" id="KW-0614">Plasmid</keyword>
<dbReference type="eggNOG" id="COG4778">
    <property type="taxonomic scope" value="Bacteria"/>
</dbReference>
<dbReference type="RefSeq" id="WP_011831792.1">
    <property type="nucleotide sequence ID" value="NC_008826.1"/>
</dbReference>